<accession>B0CPV7</accession>
<protein>
    <submittedName>
        <fullName evidence="2">Predicted protein</fullName>
    </submittedName>
</protein>
<dbReference type="GeneID" id="6068867"/>
<keyword evidence="3" id="KW-1185">Reference proteome</keyword>
<keyword evidence="1" id="KW-0472">Membrane</keyword>
<keyword evidence="1" id="KW-0812">Transmembrane</keyword>
<dbReference type="HOGENOM" id="CLU_2498231_0_0_1"/>
<dbReference type="InParanoid" id="B0CPV7"/>
<reference evidence="2 3" key="1">
    <citation type="journal article" date="2008" name="Nature">
        <title>The genome of Laccaria bicolor provides insights into mycorrhizal symbiosis.</title>
        <authorList>
            <person name="Martin F."/>
            <person name="Aerts A."/>
            <person name="Ahren D."/>
            <person name="Brun A."/>
            <person name="Danchin E.G.J."/>
            <person name="Duchaussoy F."/>
            <person name="Gibon J."/>
            <person name="Kohler A."/>
            <person name="Lindquist E."/>
            <person name="Pereda V."/>
            <person name="Salamov A."/>
            <person name="Shapiro H.J."/>
            <person name="Wuyts J."/>
            <person name="Blaudez D."/>
            <person name="Buee M."/>
            <person name="Brokstein P."/>
            <person name="Canbaeck B."/>
            <person name="Cohen D."/>
            <person name="Courty P.E."/>
            <person name="Coutinho P.M."/>
            <person name="Delaruelle C."/>
            <person name="Detter J.C."/>
            <person name="Deveau A."/>
            <person name="DiFazio S."/>
            <person name="Duplessis S."/>
            <person name="Fraissinet-Tachet L."/>
            <person name="Lucic E."/>
            <person name="Frey-Klett P."/>
            <person name="Fourrey C."/>
            <person name="Feussner I."/>
            <person name="Gay G."/>
            <person name="Grimwood J."/>
            <person name="Hoegger P.J."/>
            <person name="Jain P."/>
            <person name="Kilaru S."/>
            <person name="Labbe J."/>
            <person name="Lin Y.C."/>
            <person name="Legue V."/>
            <person name="Le Tacon F."/>
            <person name="Marmeisse R."/>
            <person name="Melayah D."/>
            <person name="Montanini B."/>
            <person name="Muratet M."/>
            <person name="Nehls U."/>
            <person name="Niculita-Hirzel H."/>
            <person name="Oudot-Le Secq M.P."/>
            <person name="Peter M."/>
            <person name="Quesneville H."/>
            <person name="Rajashekar B."/>
            <person name="Reich M."/>
            <person name="Rouhier N."/>
            <person name="Schmutz J."/>
            <person name="Yin T."/>
            <person name="Chalot M."/>
            <person name="Henrissat B."/>
            <person name="Kuees U."/>
            <person name="Lucas S."/>
            <person name="Van de Peer Y."/>
            <person name="Podila G.K."/>
            <person name="Polle A."/>
            <person name="Pukkila P.J."/>
            <person name="Richardson P.M."/>
            <person name="Rouze P."/>
            <person name="Sanders I.R."/>
            <person name="Stajich J.E."/>
            <person name="Tunlid A."/>
            <person name="Tuskan G."/>
            <person name="Grigoriev I.V."/>
        </authorList>
    </citation>
    <scope>NUCLEOTIDE SEQUENCE [LARGE SCALE GENOMIC DNA]</scope>
    <source>
        <strain evidence="3">S238N-H82 / ATCC MYA-4686</strain>
    </source>
</reference>
<dbReference type="Proteomes" id="UP000001194">
    <property type="component" value="Unassembled WGS sequence"/>
</dbReference>
<keyword evidence="1" id="KW-1133">Transmembrane helix</keyword>
<sequence>MTCPGRFKERSVVVTWRRLVKRVVVGIQNVSLLLPYAIASVMYVMPHPNSINPTNDHLNDGICGDRGWMKGAIELRTPIQAKNGLV</sequence>
<gene>
    <name evidence="2" type="ORF">LACBIDRAFT_301902</name>
</gene>
<evidence type="ECO:0000313" key="3">
    <source>
        <dbReference type="Proteomes" id="UP000001194"/>
    </source>
</evidence>
<dbReference type="AlphaFoldDB" id="B0CPV7"/>
<evidence type="ECO:0000256" key="1">
    <source>
        <dbReference type="SAM" id="Phobius"/>
    </source>
</evidence>
<dbReference type="RefSeq" id="XP_001874338.1">
    <property type="nucleotide sequence ID" value="XM_001874303.1"/>
</dbReference>
<organism evidence="3">
    <name type="scientific">Laccaria bicolor (strain S238N-H82 / ATCC MYA-4686)</name>
    <name type="common">Bicoloured deceiver</name>
    <name type="synonym">Laccaria laccata var. bicolor</name>
    <dbReference type="NCBI Taxonomy" id="486041"/>
    <lineage>
        <taxon>Eukaryota</taxon>
        <taxon>Fungi</taxon>
        <taxon>Dikarya</taxon>
        <taxon>Basidiomycota</taxon>
        <taxon>Agaricomycotina</taxon>
        <taxon>Agaricomycetes</taxon>
        <taxon>Agaricomycetidae</taxon>
        <taxon>Agaricales</taxon>
        <taxon>Agaricineae</taxon>
        <taxon>Hydnangiaceae</taxon>
        <taxon>Laccaria</taxon>
    </lineage>
</organism>
<dbReference type="EMBL" id="DS547091">
    <property type="protein sequence ID" value="EDR16130.1"/>
    <property type="molecule type" value="Genomic_DNA"/>
</dbReference>
<dbReference type="KEGG" id="lbc:LACBIDRAFT_301902"/>
<evidence type="ECO:0000313" key="2">
    <source>
        <dbReference type="EMBL" id="EDR16130.1"/>
    </source>
</evidence>
<proteinExistence type="predicted"/>
<name>B0CPV7_LACBS</name>
<feature type="transmembrane region" description="Helical" evidence="1">
    <location>
        <begin position="23"/>
        <end position="45"/>
    </location>
</feature>